<comment type="caution">
    <text evidence="4">The sequence shown here is derived from an EMBL/GenBank/DDBJ whole genome shotgun (WGS) entry which is preliminary data.</text>
</comment>
<protein>
    <submittedName>
        <fullName evidence="4">Magnesium transporter</fullName>
    </submittedName>
</protein>
<keyword evidence="1" id="KW-0129">CBS domain</keyword>
<proteinExistence type="predicted"/>
<dbReference type="SUPFAM" id="SSF158791">
    <property type="entry name" value="MgtE N-terminal domain-like"/>
    <property type="match status" value="1"/>
</dbReference>
<evidence type="ECO:0000259" key="3">
    <source>
        <dbReference type="PROSITE" id="PS51371"/>
    </source>
</evidence>
<accession>A0A540W0K9</accession>
<sequence>MRVERVVVLSQLLRRPLTGRNDEPVGRLADVIVRLRGRDYPVVTGLVARISAREVFLPITQVAAFGGERIRLTSEVVDLRPFERREGEVLLRRDVLGHRVIDVADAELVRAHDLELRDRPDGWVVDRLDTHPHRPRLFGFFAGESPPQWRDWKAFEPLIGHAQSARVRGPFGRLGKLKPADLADLLEDANRTESAEILSTVHADPELEADVFEELEPDSQTRLLAERSDAEIAAVLARMRADDAADAINDLPQRRRQPVLDALPAGQRTKVLTLMGFNPSSAGGLMALDFVTAAPDATAAEVLARVRAARIMQPEALTSVYAIEAGERLSGTATLVTLVQAEPTTPLRELMATEPVCVLPDTDAEDVALLMADYNLLTVPVVDEQDRILGVITVDDLLATVIPEDWRRREPAPHPAHWTADENPANPANAERTEPEG</sequence>
<dbReference type="Gene3D" id="3.10.580.10">
    <property type="entry name" value="CBS-domain"/>
    <property type="match status" value="1"/>
</dbReference>
<dbReference type="Pfam" id="PF00571">
    <property type="entry name" value="CBS"/>
    <property type="match status" value="1"/>
</dbReference>
<dbReference type="InterPro" id="IPR038076">
    <property type="entry name" value="MgtE_N_sf"/>
</dbReference>
<dbReference type="PANTHER" id="PTHR43773">
    <property type="entry name" value="MAGNESIUM TRANSPORTER MGTE"/>
    <property type="match status" value="1"/>
</dbReference>
<dbReference type="InterPro" id="IPR000644">
    <property type="entry name" value="CBS_dom"/>
</dbReference>
<dbReference type="SMART" id="SM00924">
    <property type="entry name" value="MgtE_N"/>
    <property type="match status" value="1"/>
</dbReference>
<reference evidence="4 5" key="1">
    <citation type="submission" date="2019-06" db="EMBL/GenBank/DDBJ databases">
        <title>Description of Kitasatospora acidophila sp. nov. isolated from pine grove soil, and reclassification of Streptomyces novaecaesareae to Kitasatospora novaeceasareae comb. nov.</title>
        <authorList>
            <person name="Kim M.J."/>
        </authorList>
    </citation>
    <scope>NUCLEOTIDE SEQUENCE [LARGE SCALE GENOMIC DNA]</scope>
    <source>
        <strain evidence="4 5">MMS16-CNU292</strain>
    </source>
</reference>
<dbReference type="InterPro" id="IPR046342">
    <property type="entry name" value="CBS_dom_sf"/>
</dbReference>
<dbReference type="GO" id="GO:0016020">
    <property type="term" value="C:membrane"/>
    <property type="evidence" value="ECO:0007669"/>
    <property type="project" value="InterPro"/>
</dbReference>
<dbReference type="CDD" id="cd04606">
    <property type="entry name" value="CBS_pair_Mg_transporter"/>
    <property type="match status" value="1"/>
</dbReference>
<dbReference type="SMART" id="SM00116">
    <property type="entry name" value="CBS"/>
    <property type="match status" value="1"/>
</dbReference>
<dbReference type="AlphaFoldDB" id="A0A540W0K9"/>
<dbReference type="RefSeq" id="WP_141633247.1">
    <property type="nucleotide sequence ID" value="NZ_VIGB01000003.1"/>
</dbReference>
<feature type="region of interest" description="Disordered" evidence="2">
    <location>
        <begin position="409"/>
        <end position="437"/>
    </location>
</feature>
<dbReference type="PROSITE" id="PS51371">
    <property type="entry name" value="CBS"/>
    <property type="match status" value="1"/>
</dbReference>
<dbReference type="Gene3D" id="1.25.60.10">
    <property type="entry name" value="MgtE N-terminal domain-like"/>
    <property type="match status" value="1"/>
</dbReference>
<dbReference type="Proteomes" id="UP000319103">
    <property type="component" value="Unassembled WGS sequence"/>
</dbReference>
<dbReference type="SUPFAM" id="SSF54631">
    <property type="entry name" value="CBS-domain pair"/>
    <property type="match status" value="1"/>
</dbReference>
<dbReference type="EMBL" id="VIGB01000003">
    <property type="protein sequence ID" value="TQF02555.1"/>
    <property type="molecule type" value="Genomic_DNA"/>
</dbReference>
<dbReference type="GO" id="GO:0015095">
    <property type="term" value="F:magnesium ion transmembrane transporter activity"/>
    <property type="evidence" value="ECO:0007669"/>
    <property type="project" value="InterPro"/>
</dbReference>
<dbReference type="OrthoDB" id="9790355at2"/>
<organism evidence="4 5">
    <name type="scientific">Kitasatospora acidiphila</name>
    <dbReference type="NCBI Taxonomy" id="2567942"/>
    <lineage>
        <taxon>Bacteria</taxon>
        <taxon>Bacillati</taxon>
        <taxon>Actinomycetota</taxon>
        <taxon>Actinomycetes</taxon>
        <taxon>Kitasatosporales</taxon>
        <taxon>Streptomycetaceae</taxon>
        <taxon>Kitasatospora</taxon>
    </lineage>
</organism>
<dbReference type="PANTHER" id="PTHR43773:SF1">
    <property type="entry name" value="MAGNESIUM TRANSPORTER MGTE"/>
    <property type="match status" value="1"/>
</dbReference>
<keyword evidence="5" id="KW-1185">Reference proteome</keyword>
<evidence type="ECO:0000256" key="2">
    <source>
        <dbReference type="SAM" id="MobiDB-lite"/>
    </source>
</evidence>
<dbReference type="InterPro" id="IPR006669">
    <property type="entry name" value="MgtE_transporter"/>
</dbReference>
<name>A0A540W0K9_9ACTN</name>
<gene>
    <name evidence="4" type="ORF">E6W39_10125</name>
</gene>
<evidence type="ECO:0000256" key="1">
    <source>
        <dbReference type="PROSITE-ProRule" id="PRU00703"/>
    </source>
</evidence>
<dbReference type="Pfam" id="PF03448">
    <property type="entry name" value="MgtE_N"/>
    <property type="match status" value="1"/>
</dbReference>
<evidence type="ECO:0000313" key="5">
    <source>
        <dbReference type="Proteomes" id="UP000319103"/>
    </source>
</evidence>
<dbReference type="InterPro" id="IPR006668">
    <property type="entry name" value="Mg_transptr_MgtE_intracell_dom"/>
</dbReference>
<feature type="domain" description="CBS" evidence="3">
    <location>
        <begin position="351"/>
        <end position="410"/>
    </location>
</feature>
<evidence type="ECO:0000313" key="4">
    <source>
        <dbReference type="EMBL" id="TQF02555.1"/>
    </source>
</evidence>